<evidence type="ECO:0000256" key="8">
    <source>
        <dbReference type="ARBA" id="ARBA00023136"/>
    </source>
</evidence>
<dbReference type="GO" id="GO:0006811">
    <property type="term" value="P:monoatomic ion transport"/>
    <property type="evidence" value="ECO:0007669"/>
    <property type="project" value="UniProtKB-KW"/>
</dbReference>
<dbReference type="InterPro" id="IPR003192">
    <property type="entry name" value="Porin_LamB"/>
</dbReference>
<keyword evidence="4" id="KW-1134">Transmembrane beta strand</keyword>
<keyword evidence="6" id="KW-0406">Ion transport</keyword>
<proteinExistence type="inferred from homology"/>
<keyword evidence="8" id="KW-0472">Membrane</keyword>
<evidence type="ECO:0000256" key="1">
    <source>
        <dbReference type="ARBA" id="ARBA00004571"/>
    </source>
</evidence>
<sequence>MKQTVRCSILALALCGVCQHASAADPLEFHGYFRAGMGINAEGGKGACYGLGSINPFRLGNECDTVIEPTFTGRIASPSDKSAWGVTVMPKTYQRWGEPGGSSTLKTEFGQIYLFGENLPQLANGRLWGGKRYYQRLQTGINDEFLENLDGDGVGIEDMDFGVGKFSVAWNGDIYGNPSGDKFATLSGNTLSARFVGINTMPEGALAFYTHYRKDSNRDDKSTSPATTAPDAKSTTHFAAYHTLNGVLGGSNLIGLGYTSYQDDKDVFDLTVQQSGFVASAKMGWDAIFRYRKNAGKNNSGDSTEYALGARLDGQLSGPFRWLLEAGYNRVDPDQGKSQSMWKITPTLAMSAGNDPWSRPTFRLYWNYTSWSDSVTNPYRWSSEAQSVGRDPTQTKGSTIGVQAEAWW</sequence>
<dbReference type="EMBL" id="JACIET010000001">
    <property type="protein sequence ID" value="MBB4011282.1"/>
    <property type="molecule type" value="Genomic_DNA"/>
</dbReference>
<dbReference type="GO" id="GO:0015144">
    <property type="term" value="F:carbohydrate transmembrane transporter activity"/>
    <property type="evidence" value="ECO:0007669"/>
    <property type="project" value="TreeGrafter"/>
</dbReference>
<accession>A0A840BI72</accession>
<evidence type="ECO:0000256" key="7">
    <source>
        <dbReference type="ARBA" id="ARBA00023114"/>
    </source>
</evidence>
<dbReference type="SUPFAM" id="SSF56935">
    <property type="entry name" value="Porins"/>
    <property type="match status" value="1"/>
</dbReference>
<protein>
    <submittedName>
        <fullName evidence="11">Maltoporin</fullName>
    </submittedName>
</protein>
<evidence type="ECO:0000256" key="2">
    <source>
        <dbReference type="ARBA" id="ARBA00007055"/>
    </source>
</evidence>
<dbReference type="GO" id="GO:0015288">
    <property type="term" value="F:porin activity"/>
    <property type="evidence" value="ECO:0007669"/>
    <property type="project" value="UniProtKB-KW"/>
</dbReference>
<dbReference type="InterPro" id="IPR036998">
    <property type="entry name" value="Porin_LamB_sf"/>
</dbReference>
<keyword evidence="7" id="KW-0626">Porin</keyword>
<dbReference type="PANTHER" id="PTHR38762:SF1">
    <property type="entry name" value="CRYPTIC OUTER MEMBRANE PORIN BGLH-RELATED"/>
    <property type="match status" value="1"/>
</dbReference>
<evidence type="ECO:0000256" key="5">
    <source>
        <dbReference type="ARBA" id="ARBA00022692"/>
    </source>
</evidence>
<name>A0A840BI72_9RHOO</name>
<feature type="chain" id="PRO_5032352510" evidence="10">
    <location>
        <begin position="24"/>
        <end position="408"/>
    </location>
</feature>
<dbReference type="PANTHER" id="PTHR38762">
    <property type="entry name" value="CRYPTIC OUTER MEMBRANE PORIN BGLH-RELATED"/>
    <property type="match status" value="1"/>
</dbReference>
<evidence type="ECO:0000256" key="3">
    <source>
        <dbReference type="ARBA" id="ARBA00022448"/>
    </source>
</evidence>
<dbReference type="AlphaFoldDB" id="A0A840BI72"/>
<evidence type="ECO:0000313" key="11">
    <source>
        <dbReference type="EMBL" id="MBB4011282.1"/>
    </source>
</evidence>
<dbReference type="Proteomes" id="UP000561045">
    <property type="component" value="Unassembled WGS sequence"/>
</dbReference>
<dbReference type="GO" id="GO:0046930">
    <property type="term" value="C:pore complex"/>
    <property type="evidence" value="ECO:0007669"/>
    <property type="project" value="UniProtKB-KW"/>
</dbReference>
<feature type="signal peptide" evidence="10">
    <location>
        <begin position="1"/>
        <end position="23"/>
    </location>
</feature>
<keyword evidence="3" id="KW-0813">Transport</keyword>
<evidence type="ECO:0000256" key="6">
    <source>
        <dbReference type="ARBA" id="ARBA00023065"/>
    </source>
</evidence>
<comment type="caution">
    <text evidence="11">The sequence shown here is derived from an EMBL/GenBank/DDBJ whole genome shotgun (WGS) entry which is preliminary data.</text>
</comment>
<organism evidence="11 12">
    <name type="scientific">Niveibacterium umoris</name>
    <dbReference type="NCBI Taxonomy" id="1193620"/>
    <lineage>
        <taxon>Bacteria</taxon>
        <taxon>Pseudomonadati</taxon>
        <taxon>Pseudomonadota</taxon>
        <taxon>Betaproteobacteria</taxon>
        <taxon>Rhodocyclales</taxon>
        <taxon>Rhodocyclaceae</taxon>
        <taxon>Niveibacterium</taxon>
    </lineage>
</organism>
<gene>
    <name evidence="11" type="ORF">GGR36_000590</name>
</gene>
<evidence type="ECO:0000256" key="9">
    <source>
        <dbReference type="ARBA" id="ARBA00023237"/>
    </source>
</evidence>
<evidence type="ECO:0000256" key="10">
    <source>
        <dbReference type="SAM" id="SignalP"/>
    </source>
</evidence>
<dbReference type="GO" id="GO:0015774">
    <property type="term" value="P:polysaccharide transport"/>
    <property type="evidence" value="ECO:0007669"/>
    <property type="project" value="TreeGrafter"/>
</dbReference>
<keyword evidence="10" id="KW-0732">Signal</keyword>
<evidence type="ECO:0000256" key="4">
    <source>
        <dbReference type="ARBA" id="ARBA00022452"/>
    </source>
</evidence>
<keyword evidence="12" id="KW-1185">Reference proteome</keyword>
<dbReference type="Pfam" id="PF02264">
    <property type="entry name" value="LamB"/>
    <property type="match status" value="1"/>
</dbReference>
<reference evidence="11 12" key="1">
    <citation type="submission" date="2020-08" db="EMBL/GenBank/DDBJ databases">
        <title>Genomic Encyclopedia of Type Strains, Phase IV (KMG-IV): sequencing the most valuable type-strain genomes for metagenomic binning, comparative biology and taxonomic classification.</title>
        <authorList>
            <person name="Goeker M."/>
        </authorList>
    </citation>
    <scope>NUCLEOTIDE SEQUENCE [LARGE SCALE GENOMIC DNA]</scope>
    <source>
        <strain evidence="11 12">DSM 106739</strain>
    </source>
</reference>
<keyword evidence="9" id="KW-0998">Cell outer membrane</keyword>
<dbReference type="GO" id="GO:0009279">
    <property type="term" value="C:cell outer membrane"/>
    <property type="evidence" value="ECO:0007669"/>
    <property type="project" value="UniProtKB-SubCell"/>
</dbReference>
<keyword evidence="5" id="KW-0812">Transmembrane</keyword>
<dbReference type="InterPro" id="IPR050286">
    <property type="entry name" value="G_neg_Bact_CarbUptk_Porin"/>
</dbReference>
<dbReference type="Gene3D" id="2.40.170.10">
    <property type="entry name" value="Porin, LamB type"/>
    <property type="match status" value="1"/>
</dbReference>
<evidence type="ECO:0000313" key="12">
    <source>
        <dbReference type="Proteomes" id="UP000561045"/>
    </source>
</evidence>
<comment type="subcellular location">
    <subcellularLocation>
        <location evidence="1">Cell outer membrane</location>
        <topology evidence="1">Multi-pass membrane protein</topology>
    </subcellularLocation>
</comment>
<dbReference type="RefSeq" id="WP_183631693.1">
    <property type="nucleotide sequence ID" value="NZ_BAABLE010000011.1"/>
</dbReference>
<comment type="similarity">
    <text evidence="2">Belongs to the porin LamB (TC 1.B.3) family.</text>
</comment>